<keyword evidence="1" id="KW-0732">Signal</keyword>
<evidence type="ECO:0008006" key="4">
    <source>
        <dbReference type="Google" id="ProtNLM"/>
    </source>
</evidence>
<protein>
    <recommendedName>
        <fullName evidence="4">Peptide signal</fullName>
    </recommendedName>
</protein>
<dbReference type="AlphaFoldDB" id="Q6F7C9"/>
<dbReference type="KEGG" id="aci:ACIAD3370"/>
<organism evidence="2 3">
    <name type="scientific">Acinetobacter baylyi (strain ATCC 33305 / BD413 / ADP1)</name>
    <dbReference type="NCBI Taxonomy" id="62977"/>
    <lineage>
        <taxon>Bacteria</taxon>
        <taxon>Pseudomonadati</taxon>
        <taxon>Pseudomonadota</taxon>
        <taxon>Gammaproteobacteria</taxon>
        <taxon>Moraxellales</taxon>
        <taxon>Moraxellaceae</taxon>
        <taxon>Acinetobacter</taxon>
    </lineage>
</organism>
<evidence type="ECO:0000256" key="1">
    <source>
        <dbReference type="SAM" id="SignalP"/>
    </source>
</evidence>
<gene>
    <name evidence="2" type="ordered locus">ACIAD3370</name>
</gene>
<dbReference type="GeneID" id="45235564"/>
<name>Q6F7C9_ACIAD</name>
<feature type="chain" id="PRO_5004273165" description="Peptide signal" evidence="1">
    <location>
        <begin position="25"/>
        <end position="100"/>
    </location>
</feature>
<evidence type="ECO:0000313" key="2">
    <source>
        <dbReference type="EMBL" id="CAG70036.1"/>
    </source>
</evidence>
<dbReference type="Proteomes" id="UP000000430">
    <property type="component" value="Chromosome"/>
</dbReference>
<reference evidence="2 3" key="1">
    <citation type="journal article" date="2004" name="Nucleic Acids Res.">
        <title>Unique features revealed by the genome sequence of Acinetobacter sp. ADP1, a versatile and naturally transformation competent bacterium.</title>
        <authorList>
            <person name="Barbe V."/>
            <person name="Vallenet D."/>
            <person name="Fonknechten N."/>
            <person name="Kreimeyer A."/>
            <person name="Oztas S."/>
            <person name="Labarre L."/>
            <person name="Cruveiller S."/>
            <person name="Robert C."/>
            <person name="Duprat S."/>
            <person name="Wincker P."/>
            <person name="Ornston L.N."/>
            <person name="Weissenbach J."/>
            <person name="Marliere P."/>
            <person name="Cohen G.N."/>
            <person name="Medigue C."/>
        </authorList>
    </citation>
    <scope>NUCLEOTIDE SEQUENCE [LARGE SCALE GENOMIC DNA]</scope>
    <source>
        <strain evidence="3">ATCC 33305 / BD413 / ADP1</strain>
    </source>
</reference>
<dbReference type="RefSeq" id="WP_011182770.1">
    <property type="nucleotide sequence ID" value="NC_005966.1"/>
</dbReference>
<dbReference type="BioCyc" id="ASP62977:ACIAD_RS15245-MONOMER"/>
<accession>Q6F7C9</accession>
<dbReference type="EMBL" id="CR543861">
    <property type="protein sequence ID" value="CAG70036.1"/>
    <property type="molecule type" value="Genomic_DNA"/>
</dbReference>
<dbReference type="HOGENOM" id="CLU_175279_0_0_6"/>
<evidence type="ECO:0000313" key="3">
    <source>
        <dbReference type="Proteomes" id="UP000000430"/>
    </source>
</evidence>
<dbReference type="OrthoDB" id="6711284at2"/>
<dbReference type="eggNOG" id="ENOG5031RFC">
    <property type="taxonomic scope" value="Bacteria"/>
</dbReference>
<sequence length="100" mass="11075">MDMQFIKVLGLSLGLSILSHSSYAALENNTALKNAANTSVPNLLVEKALNQQKRNVSALGEDNDLIMLNSIRVTPSQNFFAAQHQRFSRFVQSLFQPHSS</sequence>
<proteinExistence type="predicted"/>
<dbReference type="STRING" id="202950.GCA_001485005_02208"/>
<feature type="signal peptide" evidence="1">
    <location>
        <begin position="1"/>
        <end position="24"/>
    </location>
</feature>